<dbReference type="Gene3D" id="3.20.20.70">
    <property type="entry name" value="Aldolase class I"/>
    <property type="match status" value="1"/>
</dbReference>
<dbReference type="SUPFAM" id="SSF51445">
    <property type="entry name" value="(Trans)glycosidases"/>
    <property type="match status" value="1"/>
</dbReference>
<dbReference type="Proteomes" id="UP000806542">
    <property type="component" value="Unassembled WGS sequence"/>
</dbReference>
<sequence>MKLSITAKLQNGSISCSNARLMEMEKEGLHAIYADAVLPAEKFPYGDFVYLDMDCAVQIEITEMGEITGLMADYRYLEYWCKPCFCTKPEEVPEETQALIYQRPNGVFGVIFPVVSEEYKCTLRGSKNALLAEVYSWYYGKNECRALAFVWGESKDPFTLMKRLAAYAAELMGKSTMLREERVYPEIFEYLGWCSWDAMQIRVSEQGLLEKCGEFKEKEIPVAWAIIDDMWAESKQVKQLQDKRGEEMFQGMHDSMLYSFQADTERFPNGLAHCSSEMKKFIPKIGIWHPTTGYWRGIDPEGEIAKNLSELLVKTGDGRLVHSWEYGKAFAYYDAFHEFLQDCGADFVKIDAQSFLKGFYKGREPIGKLARDQHKAIEESVRKHFKGQLINCMGMASENMWNRPYSAICRCSDDFQPENRAWFVQHLLQCSFNSLVQGQFLWCDWDMWWTDDSQAIKNSVLRAMSGGPVYISDKIGRTRKEVLLPLMYEDGRVIRCDRPAMPTADCLIADPMKSGKIFKLQNICRGSGILAAFHLSEGSSDVSGTISPSDVPGLSGNCFAVYEYFSRELHILEYQQCMEITLVGPDDIRLYNIVPLIDGNGVIGRIDKYISAGTVRYLESGGAAPEEEGPWAEVQDYQLKVWNENMSL</sequence>
<evidence type="ECO:0000313" key="2">
    <source>
        <dbReference type="EMBL" id="MBE5039701.1"/>
    </source>
</evidence>
<keyword evidence="3" id="KW-1185">Reference proteome</keyword>
<dbReference type="AlphaFoldDB" id="A0A9D5R7X0"/>
<dbReference type="EMBL" id="JADCKB010000007">
    <property type="protein sequence ID" value="MBE5039701.1"/>
    <property type="molecule type" value="Genomic_DNA"/>
</dbReference>
<dbReference type="InterPro" id="IPR013785">
    <property type="entry name" value="Aldolase_TIM"/>
</dbReference>
<organism evidence="2 3">
    <name type="scientific">Ructibacterium gallinarum</name>
    <dbReference type="NCBI Taxonomy" id="2779355"/>
    <lineage>
        <taxon>Bacteria</taxon>
        <taxon>Bacillati</taxon>
        <taxon>Bacillota</taxon>
        <taxon>Clostridia</taxon>
        <taxon>Eubacteriales</taxon>
        <taxon>Oscillospiraceae</taxon>
        <taxon>Ructibacterium</taxon>
    </lineage>
</organism>
<dbReference type="InterPro" id="IPR017853">
    <property type="entry name" value="GH"/>
</dbReference>
<comment type="caution">
    <text evidence="2">The sequence shown here is derived from an EMBL/GenBank/DDBJ whole genome shotgun (WGS) entry which is preliminary data.</text>
</comment>
<dbReference type="Pfam" id="PF05691">
    <property type="entry name" value="Raffinose_syn"/>
    <property type="match status" value="1"/>
</dbReference>
<name>A0A9D5R7X0_9FIRM</name>
<dbReference type="PANTHER" id="PTHR31268:SF32">
    <property type="entry name" value="GALACTINOL--SUCROSE GALACTOSYLTRANSFERASE 2-RELATED"/>
    <property type="match status" value="1"/>
</dbReference>
<dbReference type="PANTHER" id="PTHR31268">
    <property type="match status" value="1"/>
</dbReference>
<evidence type="ECO:0008006" key="4">
    <source>
        <dbReference type="Google" id="ProtNLM"/>
    </source>
</evidence>
<accession>A0A9D5R7X0</accession>
<evidence type="ECO:0000256" key="1">
    <source>
        <dbReference type="ARBA" id="ARBA00023277"/>
    </source>
</evidence>
<evidence type="ECO:0000313" key="3">
    <source>
        <dbReference type="Proteomes" id="UP000806542"/>
    </source>
</evidence>
<proteinExistence type="predicted"/>
<dbReference type="RefSeq" id="WP_226392266.1">
    <property type="nucleotide sequence ID" value="NZ_JADCKB010000007.1"/>
</dbReference>
<gene>
    <name evidence="2" type="ORF">INF28_04400</name>
</gene>
<keyword evidence="1" id="KW-0119">Carbohydrate metabolism</keyword>
<reference evidence="2" key="1">
    <citation type="submission" date="2020-10" db="EMBL/GenBank/DDBJ databases">
        <title>ChiBAC.</title>
        <authorList>
            <person name="Zenner C."/>
            <person name="Hitch T.C.A."/>
            <person name="Clavel T."/>
        </authorList>
    </citation>
    <scope>NUCLEOTIDE SEQUENCE</scope>
    <source>
        <strain evidence="2">DSM 107454</strain>
    </source>
</reference>
<dbReference type="InterPro" id="IPR008811">
    <property type="entry name" value="Glycosyl_hydrolases_36"/>
</dbReference>
<protein>
    <recommendedName>
        <fullName evidence="4">Alpha-galactosidase</fullName>
    </recommendedName>
</protein>